<organism evidence="2 3">
    <name type="scientific">Photorhabdus laumondii subsp. laumondii</name>
    <name type="common">Photorhabdus luminescens subsp. laumondii</name>
    <dbReference type="NCBI Taxonomy" id="141679"/>
    <lineage>
        <taxon>Bacteria</taxon>
        <taxon>Pseudomonadati</taxon>
        <taxon>Pseudomonadota</taxon>
        <taxon>Gammaproteobacteria</taxon>
        <taxon>Enterobacterales</taxon>
        <taxon>Morganellaceae</taxon>
        <taxon>Photorhabdus</taxon>
    </lineage>
</organism>
<name>A0A6L9JH38_PHOLM</name>
<dbReference type="Pfam" id="PF07484">
    <property type="entry name" value="Collar"/>
    <property type="match status" value="1"/>
</dbReference>
<dbReference type="PANTHER" id="PTHR35191:SF1">
    <property type="entry name" value="PROPHAGE SIDE TAIL FIBER PROTEIN HOMOLOG STFQ-RELATED"/>
    <property type="match status" value="1"/>
</dbReference>
<dbReference type="AlphaFoldDB" id="A0A6L9JH38"/>
<dbReference type="InterPro" id="IPR037053">
    <property type="entry name" value="Phage_tail_collar_dom_sf"/>
</dbReference>
<comment type="caution">
    <text evidence="2">The sequence shown here is derived from an EMBL/GenBank/DDBJ whole genome shotgun (WGS) entry which is preliminary data.</text>
</comment>
<proteinExistence type="predicted"/>
<evidence type="ECO:0000313" key="3">
    <source>
        <dbReference type="Proteomes" id="UP000479300"/>
    </source>
</evidence>
<dbReference type="PANTHER" id="PTHR35191">
    <property type="entry name" value="PROPHAGE SIDE TAIL FIBER PROTEIN HOMOLOG STFQ-RELATED"/>
    <property type="match status" value="1"/>
</dbReference>
<dbReference type="Gene3D" id="3.90.1340.10">
    <property type="entry name" value="Phage tail collar domain"/>
    <property type="match status" value="1"/>
</dbReference>
<dbReference type="Proteomes" id="UP000479300">
    <property type="component" value="Unassembled WGS sequence"/>
</dbReference>
<accession>A0A6L9JH38</accession>
<evidence type="ECO:0000259" key="1">
    <source>
        <dbReference type="Pfam" id="PF07484"/>
    </source>
</evidence>
<protein>
    <recommendedName>
        <fullName evidence="1">Phage tail collar domain-containing protein</fullName>
    </recommendedName>
</protein>
<sequence>MTESGVVYITTPEGKTIQLKSINALTSKIAELQKNSVSLDYVDDNFARGKVGHVYIKSNFPALHFFPPDGNSRGIFVIQANFSVDDQPLEIYKQDDTNYGIIYSVTFPTKSGKLATLDDIDAANNIPVGVPLPYPHRYTPAGYLTCNGQTFDKSRYPKLALAYPDGRVPDLRGEFIRGWDDSRGVDPGRVCGTWQEGSYLLQEIANPPDNIVSFSVNERTKLQWDTPQNKDIPLRARASGGSATTWTTNAAYIGVSRPRNIAFNYIVRAV</sequence>
<dbReference type="EMBL" id="WSFA01000010">
    <property type="protein sequence ID" value="NDL38349.1"/>
    <property type="molecule type" value="Genomic_DNA"/>
</dbReference>
<dbReference type="InterPro" id="IPR051934">
    <property type="entry name" value="Phage_Tail_Fiber_Structural"/>
</dbReference>
<dbReference type="SUPFAM" id="SSF88874">
    <property type="entry name" value="Receptor-binding domain of short tail fibre protein gp12"/>
    <property type="match status" value="1"/>
</dbReference>
<dbReference type="InterPro" id="IPR011083">
    <property type="entry name" value="Phage_tail_collar_dom"/>
</dbReference>
<evidence type="ECO:0000313" key="2">
    <source>
        <dbReference type="EMBL" id="NDL38349.1"/>
    </source>
</evidence>
<gene>
    <name evidence="2" type="ORF">GPY51_06035</name>
</gene>
<feature type="domain" description="Phage tail collar" evidence="1">
    <location>
        <begin position="129"/>
        <end position="176"/>
    </location>
</feature>
<reference evidence="2 3" key="1">
    <citation type="submission" date="2019-12" db="EMBL/GenBank/DDBJ databases">
        <title>Engineering Photorhabdus to improve their lethality against agricultural pests.</title>
        <authorList>
            <person name="Machado R.A.R."/>
        </authorList>
    </citation>
    <scope>NUCLEOTIDE SEQUENCE [LARGE SCALE GENOMIC DNA]</scope>
    <source>
        <strain evidence="2 3">EN01</strain>
    </source>
</reference>